<name>A0A9W7E3D3_9STRA</name>
<feature type="region of interest" description="Disordered" evidence="1">
    <location>
        <begin position="39"/>
        <end position="71"/>
    </location>
</feature>
<evidence type="ECO:0000256" key="1">
    <source>
        <dbReference type="SAM" id="MobiDB-lite"/>
    </source>
</evidence>
<evidence type="ECO:0000313" key="2">
    <source>
        <dbReference type="EMBL" id="GMH64667.1"/>
    </source>
</evidence>
<gene>
    <name evidence="2" type="ORF">TrRE_jg6838</name>
</gene>
<feature type="compositionally biased region" description="Pro residues" evidence="1">
    <location>
        <begin position="1"/>
        <end position="12"/>
    </location>
</feature>
<protein>
    <submittedName>
        <fullName evidence="2">Uncharacterized protein</fullName>
    </submittedName>
</protein>
<dbReference type="AlphaFoldDB" id="A0A9W7E3D3"/>
<feature type="compositionally biased region" description="Low complexity" evidence="1">
    <location>
        <begin position="52"/>
        <end position="62"/>
    </location>
</feature>
<dbReference type="OrthoDB" id="10602173at2759"/>
<feature type="region of interest" description="Disordered" evidence="1">
    <location>
        <begin position="113"/>
        <end position="171"/>
    </location>
</feature>
<sequence length="279" mass="30203">MFMKSPPYPSSPPSSSTSSSPKALCSADEVTPPFVLPPFVLPPPTALKRSTRTLSSPLPSSPVCASAAANNAGRTPLSWTTLLLSALRTSTGARTNEDESPDHAIDRRCNAQFETIDDHDDDRGDKPSSKPSSKMPRVVSDLSLNDRAATSPSPSPSSCSVPPMPTDNNDSFEMVPILKTGATALPKAATSPPRSVSFHSLVEVFEFPPHPLIQGVFKENLWWGEADYKEMRQRQRVQEWCKMVLGTPYGEDEEEAGGEGVKMDASGGIDKMDEYDHIV</sequence>
<evidence type="ECO:0000313" key="3">
    <source>
        <dbReference type="Proteomes" id="UP001165082"/>
    </source>
</evidence>
<accession>A0A9W7E3D3</accession>
<dbReference type="Proteomes" id="UP001165082">
    <property type="component" value="Unassembled WGS sequence"/>
</dbReference>
<comment type="caution">
    <text evidence="2">The sequence shown here is derived from an EMBL/GenBank/DDBJ whole genome shotgun (WGS) entry which is preliminary data.</text>
</comment>
<organism evidence="2 3">
    <name type="scientific">Triparma retinervis</name>
    <dbReference type="NCBI Taxonomy" id="2557542"/>
    <lineage>
        <taxon>Eukaryota</taxon>
        <taxon>Sar</taxon>
        <taxon>Stramenopiles</taxon>
        <taxon>Ochrophyta</taxon>
        <taxon>Bolidophyceae</taxon>
        <taxon>Parmales</taxon>
        <taxon>Triparmaceae</taxon>
        <taxon>Triparma</taxon>
    </lineage>
</organism>
<feature type="region of interest" description="Disordered" evidence="1">
    <location>
        <begin position="1"/>
        <end position="26"/>
    </location>
</feature>
<reference evidence="2" key="1">
    <citation type="submission" date="2022-07" db="EMBL/GenBank/DDBJ databases">
        <title>Genome analysis of Parmales, a sister group of diatoms, reveals the evolutionary specialization of diatoms from phago-mixotrophs to photoautotrophs.</title>
        <authorList>
            <person name="Ban H."/>
            <person name="Sato S."/>
            <person name="Yoshikawa S."/>
            <person name="Kazumasa Y."/>
            <person name="Nakamura Y."/>
            <person name="Ichinomiya M."/>
            <person name="Saitoh K."/>
            <person name="Sato N."/>
            <person name="Blanc-Mathieu R."/>
            <person name="Endo H."/>
            <person name="Kuwata A."/>
            <person name="Ogata H."/>
        </authorList>
    </citation>
    <scope>NUCLEOTIDE SEQUENCE</scope>
</reference>
<dbReference type="EMBL" id="BRXZ01001183">
    <property type="protein sequence ID" value="GMH64667.1"/>
    <property type="molecule type" value="Genomic_DNA"/>
</dbReference>
<keyword evidence="3" id="KW-1185">Reference proteome</keyword>
<proteinExistence type="predicted"/>